<gene>
    <name evidence="2" type="ORF">ATORI0001_0194</name>
</gene>
<name>B9CNZ3_LANR4</name>
<feature type="compositionally biased region" description="Basic and acidic residues" evidence="1">
    <location>
        <begin position="35"/>
        <end position="46"/>
    </location>
</feature>
<dbReference type="Proteomes" id="UP000004070">
    <property type="component" value="Unassembled WGS sequence"/>
</dbReference>
<feature type="region of interest" description="Disordered" evidence="1">
    <location>
        <begin position="1"/>
        <end position="46"/>
    </location>
</feature>
<evidence type="ECO:0000313" key="3">
    <source>
        <dbReference type="Proteomes" id="UP000004070"/>
    </source>
</evidence>
<protein>
    <submittedName>
        <fullName evidence="2">Uncharacterized protein</fullName>
    </submittedName>
</protein>
<evidence type="ECO:0000313" key="2">
    <source>
        <dbReference type="EMBL" id="EEE16750.1"/>
    </source>
</evidence>
<reference evidence="2 3" key="1">
    <citation type="submission" date="2009-01" db="EMBL/GenBank/DDBJ databases">
        <authorList>
            <person name="Madupu R."/>
            <person name="Sebastian Y."/>
            <person name="Durkin A.S."/>
            <person name="Torralba M."/>
            <person name="Methe B."/>
            <person name="Sutton G.G."/>
            <person name="Strausberg R.L."/>
            <person name="Nelson K.E."/>
        </authorList>
    </citation>
    <scope>NUCLEOTIDE SEQUENCE [LARGE SCALE GENOMIC DNA]</scope>
    <source>
        <strain evidence="2 3">ATCC 49626</strain>
    </source>
</reference>
<evidence type="ECO:0000256" key="1">
    <source>
        <dbReference type="SAM" id="MobiDB-lite"/>
    </source>
</evidence>
<feature type="compositionally biased region" description="Basic and acidic residues" evidence="1">
    <location>
        <begin position="15"/>
        <end position="26"/>
    </location>
</feature>
<dbReference type="AlphaFoldDB" id="B9CNZ3"/>
<accession>B9CNZ3</accession>
<comment type="caution">
    <text evidence="2">The sequence shown here is derived from an EMBL/GenBank/DDBJ whole genome shotgun (WGS) entry which is preliminary data.</text>
</comment>
<organism evidence="2 3">
    <name type="scientific">Lancefieldella rimae (strain ATCC 49626 / DSM 7090 / CCUG 31168 / NBRC 15546 / VPI D140H-11A)</name>
    <name type="common">Atopobium rimae</name>
    <dbReference type="NCBI Taxonomy" id="553184"/>
    <lineage>
        <taxon>Bacteria</taxon>
        <taxon>Bacillati</taxon>
        <taxon>Actinomycetota</taxon>
        <taxon>Coriobacteriia</taxon>
        <taxon>Coriobacteriales</taxon>
        <taxon>Atopobiaceae</taxon>
        <taxon>Lancefieldella</taxon>
    </lineage>
</organism>
<dbReference type="EMBL" id="ACFE01000005">
    <property type="protein sequence ID" value="EEE16750.1"/>
    <property type="molecule type" value="Genomic_DNA"/>
</dbReference>
<sequence>MKRRVARAAQTTESGKAESPRLRPCENHLGAAVQKRGEKIFSPKRK</sequence>
<proteinExistence type="predicted"/>